<protein>
    <recommendedName>
        <fullName evidence="4">PqqD family peptide modification chaperone</fullName>
    </recommendedName>
</protein>
<comment type="caution">
    <text evidence="2">The sequence shown here is derived from an EMBL/GenBank/DDBJ whole genome shotgun (WGS) entry which is preliminary data.</text>
</comment>
<keyword evidence="3" id="KW-1185">Reference proteome</keyword>
<reference evidence="2 3" key="1">
    <citation type="submission" date="2018-05" db="EMBL/GenBank/DDBJ databases">
        <title>Genetic diversity of glacier-inhabiting Cryobacterium bacteria in China and description of Cryobacterium mengkeensis sp. nov. and Arthrobacter glacialis sp. nov.</title>
        <authorList>
            <person name="Liu Q."/>
            <person name="Xin Y.-H."/>
        </authorList>
    </citation>
    <scope>NUCLEOTIDE SEQUENCE [LARGE SCALE GENOMIC DNA]</scope>
    <source>
        <strain evidence="2 3">B7</strain>
    </source>
</reference>
<dbReference type="AlphaFoldDB" id="A0A2V5IPL5"/>
<proteinExistence type="predicted"/>
<evidence type="ECO:0000313" key="3">
    <source>
        <dbReference type="Proteomes" id="UP000247980"/>
    </source>
</evidence>
<feature type="region of interest" description="Disordered" evidence="1">
    <location>
        <begin position="161"/>
        <end position="185"/>
    </location>
</feature>
<evidence type="ECO:0000313" key="2">
    <source>
        <dbReference type="EMBL" id="PYI37342.1"/>
    </source>
</evidence>
<name>A0A2V5IPL5_9MICC</name>
<gene>
    <name evidence="2" type="ORF">CVS30_16145</name>
</gene>
<dbReference type="SUPFAM" id="SSF53795">
    <property type="entry name" value="PEP carboxykinase-like"/>
    <property type="match status" value="1"/>
</dbReference>
<dbReference type="RefSeq" id="WP_110486585.1">
    <property type="nucleotide sequence ID" value="NZ_QJVC01000024.1"/>
</dbReference>
<dbReference type="OrthoDB" id="4793383at2"/>
<dbReference type="EMBL" id="QJVC01000024">
    <property type="protein sequence ID" value="PYI37342.1"/>
    <property type="molecule type" value="Genomic_DNA"/>
</dbReference>
<organism evidence="2 3">
    <name type="scientific">Arthrobacter psychrolactophilus</name>
    <dbReference type="NCBI Taxonomy" id="92442"/>
    <lineage>
        <taxon>Bacteria</taxon>
        <taxon>Bacillati</taxon>
        <taxon>Actinomycetota</taxon>
        <taxon>Actinomycetes</taxon>
        <taxon>Micrococcales</taxon>
        <taxon>Micrococcaceae</taxon>
        <taxon>Arthrobacter</taxon>
    </lineage>
</organism>
<accession>A0A2V5IPL5</accession>
<evidence type="ECO:0000256" key="1">
    <source>
        <dbReference type="SAM" id="MobiDB-lite"/>
    </source>
</evidence>
<sequence>MPGPASLETPETTLEATVPTTDTALNTVQIDAMGVALDVINLSDGEAAQFRQAWSRCLIEPAQTSVGVVTRPAGDFERANEYLTSTITLGAIEYLAGQFMMFHACGLSDPLTGATVAFIAPSGTGKTTVARTLGTDWGYVSDETITVHSDLSIISYPKPLSVKQPDPKSPKLQEGPDSFSLGATPPAPVLSKITLLNRRSESTPVSLEPVPLAAAVLELTPQLSALAKMDRGLVQLCTMIQDCGGVQKIIYSEAATIAGILPDLVKGNERTEASEWFPLELTVDEKDAITGQGLRRTEIQDGVEIDGAVFLLVNSKVLELGPLGALVWKLAESWISKETLLEQVVVEIGDHPAAAELLDVAIEELLSSGVLQAL</sequence>
<dbReference type="Proteomes" id="UP000247980">
    <property type="component" value="Unassembled WGS sequence"/>
</dbReference>
<evidence type="ECO:0008006" key="4">
    <source>
        <dbReference type="Google" id="ProtNLM"/>
    </source>
</evidence>